<dbReference type="Gene3D" id="3.90.550.10">
    <property type="entry name" value="Spore Coat Polysaccharide Biosynthesis Protein SpsA, Chain A"/>
    <property type="match status" value="1"/>
</dbReference>
<dbReference type="InterPro" id="IPR029044">
    <property type="entry name" value="Nucleotide-diphossugar_trans"/>
</dbReference>
<dbReference type="RefSeq" id="WP_150082375.1">
    <property type="nucleotide sequence ID" value="NZ_VWRN01000017.1"/>
</dbReference>
<evidence type="ECO:0000256" key="4">
    <source>
        <dbReference type="SAM" id="Phobius"/>
    </source>
</evidence>
<keyword evidence="4" id="KW-1133">Transmembrane helix</keyword>
<keyword evidence="7" id="KW-1185">Reference proteome</keyword>
<evidence type="ECO:0000259" key="5">
    <source>
        <dbReference type="Pfam" id="PF00535"/>
    </source>
</evidence>
<gene>
    <name evidence="6" type="ORF">F1599_04850</name>
</gene>
<dbReference type="CDD" id="cd00761">
    <property type="entry name" value="Glyco_tranf_GTA_type"/>
    <property type="match status" value="1"/>
</dbReference>
<comment type="similarity">
    <text evidence="1">Belongs to the glycosyltransferase 2 family.</text>
</comment>
<dbReference type="Proteomes" id="UP000324324">
    <property type="component" value="Unassembled WGS sequence"/>
</dbReference>
<dbReference type="EMBL" id="VWRN01000017">
    <property type="protein sequence ID" value="KAA6129617.1"/>
    <property type="molecule type" value="Genomic_DNA"/>
</dbReference>
<protein>
    <submittedName>
        <fullName evidence="6">Glycosyltransferase</fullName>
    </submittedName>
</protein>
<dbReference type="InterPro" id="IPR001173">
    <property type="entry name" value="Glyco_trans_2-like"/>
</dbReference>
<feature type="transmembrane region" description="Helical" evidence="4">
    <location>
        <begin position="283"/>
        <end position="300"/>
    </location>
</feature>
<evidence type="ECO:0000256" key="3">
    <source>
        <dbReference type="ARBA" id="ARBA00022679"/>
    </source>
</evidence>
<keyword evidence="3 6" id="KW-0808">Transferase</keyword>
<dbReference type="PANTHER" id="PTHR43179">
    <property type="entry name" value="RHAMNOSYLTRANSFERASE WBBL"/>
    <property type="match status" value="1"/>
</dbReference>
<dbReference type="PANTHER" id="PTHR43179:SF12">
    <property type="entry name" value="GALACTOFURANOSYLTRANSFERASE GLFT2"/>
    <property type="match status" value="1"/>
</dbReference>
<dbReference type="Pfam" id="PF00535">
    <property type="entry name" value="Glycos_transf_2"/>
    <property type="match status" value="1"/>
</dbReference>
<dbReference type="SUPFAM" id="SSF53448">
    <property type="entry name" value="Nucleotide-diphospho-sugar transferases"/>
    <property type="match status" value="1"/>
</dbReference>
<evidence type="ECO:0000256" key="2">
    <source>
        <dbReference type="ARBA" id="ARBA00022676"/>
    </source>
</evidence>
<keyword evidence="2" id="KW-0328">Glycosyltransferase</keyword>
<dbReference type="AlphaFoldDB" id="A0A5M8B1D3"/>
<sequence length="343" mass="37797">MPLHEPADQAVGHVETADAEPLVSVVIPTYRRPDLLHRCLRAIGVQQFGAGTFEVIVADDGCQPEVERLVQELNGAWPRCTLRYLPVPDTQGPAGARNAGWRIARASVIAFTDDDTIPDPGWLREGCRALSTSPQCCAITGRVVVPLPARPTDHQRDTGGLATAEFVTANCFVRKEALLKVGGFDERFTRAWREDSDLQFRLLQQVGPIGTAHGAMVVHPVRPAPWGSSIAAQSKVFFDALLYKKHPRWYRERIRPIPPWHYYVSVLGLLVALVAALAGHAAVAWSGFGVWFVLTAWFCCRRLRGAALTPSHVAEMIATSILIPPLSLYWRLRGALAFKVGFL</sequence>
<proteinExistence type="inferred from homology"/>
<evidence type="ECO:0000313" key="6">
    <source>
        <dbReference type="EMBL" id="KAA6129617.1"/>
    </source>
</evidence>
<evidence type="ECO:0000313" key="7">
    <source>
        <dbReference type="Proteomes" id="UP000324324"/>
    </source>
</evidence>
<keyword evidence="4" id="KW-0812">Transmembrane</keyword>
<accession>A0A5M8B1D3</accession>
<comment type="caution">
    <text evidence="6">The sequence shown here is derived from an EMBL/GenBank/DDBJ whole genome shotgun (WGS) entry which is preliminary data.</text>
</comment>
<organism evidence="6 7">
    <name type="scientific">Cupriavidus cauae</name>
    <dbReference type="NCBI Taxonomy" id="2608999"/>
    <lineage>
        <taxon>Bacteria</taxon>
        <taxon>Pseudomonadati</taxon>
        <taxon>Pseudomonadota</taxon>
        <taxon>Betaproteobacteria</taxon>
        <taxon>Burkholderiales</taxon>
        <taxon>Burkholderiaceae</taxon>
        <taxon>Cupriavidus</taxon>
    </lineage>
</organism>
<name>A0A5M8B1D3_9BURK</name>
<feature type="domain" description="Glycosyltransferase 2-like" evidence="5">
    <location>
        <begin position="24"/>
        <end position="153"/>
    </location>
</feature>
<evidence type="ECO:0000256" key="1">
    <source>
        <dbReference type="ARBA" id="ARBA00006739"/>
    </source>
</evidence>
<keyword evidence="4" id="KW-0472">Membrane</keyword>
<reference evidence="6 7" key="1">
    <citation type="submission" date="2019-09" db="EMBL/GenBank/DDBJ databases">
        <title>Isolation of a novel species in the genus Cupriavidus from patients with sepsis using whole genome sequencing.</title>
        <authorList>
            <person name="Kweon O.J."/>
            <person name="Lee M.-K."/>
        </authorList>
    </citation>
    <scope>NUCLEOTIDE SEQUENCE [LARGE SCALE GENOMIC DNA]</scope>
    <source>
        <strain evidence="6 7">MKL-01</strain>
    </source>
</reference>
<dbReference type="GO" id="GO:0016757">
    <property type="term" value="F:glycosyltransferase activity"/>
    <property type="evidence" value="ECO:0007669"/>
    <property type="project" value="UniProtKB-KW"/>
</dbReference>